<dbReference type="AlphaFoldDB" id="A0A6J6JKF8"/>
<gene>
    <name evidence="2" type="ORF">UFOPK1639_00244</name>
    <name evidence="3" type="ORF">UFOPK2132_00609</name>
    <name evidence="4" type="ORF">UFOPK3389_00146</name>
</gene>
<evidence type="ECO:0000313" key="4">
    <source>
        <dbReference type="EMBL" id="CAB4859133.1"/>
    </source>
</evidence>
<dbReference type="EMBL" id="CAEZVU010000107">
    <property type="protein sequence ID" value="CAB4637426.1"/>
    <property type="molecule type" value="Genomic_DNA"/>
</dbReference>
<dbReference type="EMBL" id="CAFBLL010000012">
    <property type="protein sequence ID" value="CAB4859133.1"/>
    <property type="molecule type" value="Genomic_DNA"/>
</dbReference>
<organism evidence="3">
    <name type="scientific">freshwater metagenome</name>
    <dbReference type="NCBI Taxonomy" id="449393"/>
    <lineage>
        <taxon>unclassified sequences</taxon>
        <taxon>metagenomes</taxon>
        <taxon>ecological metagenomes</taxon>
    </lineage>
</organism>
<reference evidence="3" key="1">
    <citation type="submission" date="2020-05" db="EMBL/GenBank/DDBJ databases">
        <authorList>
            <person name="Chiriac C."/>
            <person name="Salcher M."/>
            <person name="Ghai R."/>
            <person name="Kavagutti S V."/>
        </authorList>
    </citation>
    <scope>NUCLEOTIDE SEQUENCE</scope>
</reference>
<sequence length="46" mass="5177">MTRTIDKKASNARAFEGANPNGKRNFFAARFGQSAIQPMNYREVVD</sequence>
<proteinExistence type="predicted"/>
<evidence type="ECO:0000256" key="1">
    <source>
        <dbReference type="SAM" id="MobiDB-lite"/>
    </source>
</evidence>
<feature type="region of interest" description="Disordered" evidence="1">
    <location>
        <begin position="1"/>
        <end position="22"/>
    </location>
</feature>
<name>A0A6J6JKF8_9ZZZZ</name>
<evidence type="ECO:0000313" key="2">
    <source>
        <dbReference type="EMBL" id="CAB4558347.1"/>
    </source>
</evidence>
<evidence type="ECO:0000313" key="3">
    <source>
        <dbReference type="EMBL" id="CAB4637426.1"/>
    </source>
</evidence>
<protein>
    <submittedName>
        <fullName evidence="3">Unannotated protein</fullName>
    </submittedName>
</protein>
<dbReference type="EMBL" id="CAEZTH010000015">
    <property type="protein sequence ID" value="CAB4558347.1"/>
    <property type="molecule type" value="Genomic_DNA"/>
</dbReference>
<accession>A0A6J6JKF8</accession>